<organism evidence="3">
    <name type="scientific">Davidia involucrata</name>
    <name type="common">Dove tree</name>
    <dbReference type="NCBI Taxonomy" id="16924"/>
    <lineage>
        <taxon>Eukaryota</taxon>
        <taxon>Viridiplantae</taxon>
        <taxon>Streptophyta</taxon>
        <taxon>Embryophyta</taxon>
        <taxon>Tracheophyta</taxon>
        <taxon>Spermatophyta</taxon>
        <taxon>Magnoliopsida</taxon>
        <taxon>eudicotyledons</taxon>
        <taxon>Gunneridae</taxon>
        <taxon>Pentapetalae</taxon>
        <taxon>asterids</taxon>
        <taxon>Cornales</taxon>
        <taxon>Nyssaceae</taxon>
        <taxon>Davidia</taxon>
    </lineage>
</organism>
<feature type="domain" description="F-box" evidence="2">
    <location>
        <begin position="25"/>
        <end position="60"/>
    </location>
</feature>
<dbReference type="InterPro" id="IPR036047">
    <property type="entry name" value="F-box-like_dom_sf"/>
</dbReference>
<feature type="region of interest" description="Disordered" evidence="1">
    <location>
        <begin position="1"/>
        <end position="25"/>
    </location>
</feature>
<protein>
    <recommendedName>
        <fullName evidence="2">F-box domain-containing protein</fullName>
    </recommendedName>
</protein>
<feature type="compositionally biased region" description="Acidic residues" evidence="1">
    <location>
        <begin position="1"/>
        <end position="23"/>
    </location>
</feature>
<dbReference type="EMBL" id="GHES01036328">
    <property type="protein sequence ID" value="MPA66887.1"/>
    <property type="molecule type" value="Transcribed_RNA"/>
</dbReference>
<accession>A0A5B7BDE7</accession>
<dbReference type="InterPro" id="IPR001810">
    <property type="entry name" value="F-box_dom"/>
</dbReference>
<name>A0A5B7BDE7_DAVIN</name>
<dbReference type="Gene3D" id="1.20.1280.50">
    <property type="match status" value="1"/>
</dbReference>
<reference evidence="3" key="1">
    <citation type="submission" date="2019-08" db="EMBL/GenBank/DDBJ databases">
        <title>Reference gene set and small RNA set construction with multiple tissues from Davidia involucrata Baill.</title>
        <authorList>
            <person name="Yang H."/>
            <person name="Zhou C."/>
            <person name="Li G."/>
            <person name="Wang J."/>
            <person name="Gao P."/>
            <person name="Wang M."/>
            <person name="Wang R."/>
            <person name="Zhao Y."/>
        </authorList>
    </citation>
    <scope>NUCLEOTIDE SEQUENCE</scope>
    <source>
        <tissue evidence="3">Mixed with DoveR01_LX</tissue>
    </source>
</reference>
<dbReference type="Pfam" id="PF12937">
    <property type="entry name" value="F-box-like"/>
    <property type="match status" value="1"/>
</dbReference>
<dbReference type="CDD" id="cd09917">
    <property type="entry name" value="F-box_SF"/>
    <property type="match status" value="1"/>
</dbReference>
<dbReference type="SUPFAM" id="SSF81383">
    <property type="entry name" value="F-box domain"/>
    <property type="match status" value="1"/>
</dbReference>
<gene>
    <name evidence="3" type="ORF">Din_036328</name>
</gene>
<evidence type="ECO:0000259" key="2">
    <source>
        <dbReference type="Pfam" id="PF12937"/>
    </source>
</evidence>
<evidence type="ECO:0000256" key="1">
    <source>
        <dbReference type="SAM" id="MobiDB-lite"/>
    </source>
</evidence>
<evidence type="ECO:0000313" key="3">
    <source>
        <dbReference type="EMBL" id="MPA66887.1"/>
    </source>
</evidence>
<dbReference type="AlphaFoldDB" id="A0A5B7BDE7"/>
<dbReference type="InterPro" id="IPR044809">
    <property type="entry name" value="AUF1-like"/>
</dbReference>
<dbReference type="PANTHER" id="PTHR31215">
    <property type="entry name" value="OS05G0510400 PROTEIN-RELATED"/>
    <property type="match status" value="1"/>
</dbReference>
<proteinExistence type="predicted"/>
<sequence length="370" mass="41568">MKNSESEEATAVEEEEEEEEEESQFNRLPDEVVVLIFNKLLDLKCLCWCSLVSKRFASIIPHVIAVSFTVPRRKPTSSIDQADSIPNNDNLSKKLLRFLLNDVVARPFRFIRQIVGHKPVPSSISAFYGDSFRSAVYFLSKFREVRSLQIELPSSCHVSHVAGGESLFRWRARFGTKLETFAFLSPTSLSTMERFTGASAAEEESELISDLLKYRVHLAFQCLKDALVRHRMLLFLIEQHPMLQSVAISDSKKLGKLSVRNEQLVELRNWIHLSSATLGSQLKSIEIPVTARQWYVPVLQLPLSKKVMEGATLVVMGLVDRRESGGGGSSCSGDDDVVAIAGAFEDREEAFGEAVTEMMLNHKTKMKTLL</sequence>